<evidence type="ECO:0000313" key="3">
    <source>
        <dbReference type="Proteomes" id="UP000439994"/>
    </source>
</evidence>
<gene>
    <name evidence="2" type="ORF">GNP35_12390</name>
</gene>
<dbReference type="PANTHER" id="PTHR37886:SF1">
    <property type="entry name" value="S-ADENOSYL-L-METHIONINE-DEPENDENT METHYLTRANSFERASES SUPERFAMILY PROTEIN"/>
    <property type="match status" value="1"/>
</dbReference>
<name>A0A6N8FDZ8_9GAMM</name>
<reference evidence="2 3" key="1">
    <citation type="submission" date="2019-11" db="EMBL/GenBank/DDBJ databases">
        <title>P. haliotis isolates from Z. marina roots.</title>
        <authorList>
            <person name="Cohen M."/>
            <person name="Jospin G."/>
            <person name="Eisen J.A."/>
            <person name="Coil D.A."/>
        </authorList>
    </citation>
    <scope>NUCLEOTIDE SEQUENCE [LARGE SCALE GENOMIC DNA]</scope>
    <source>
        <strain evidence="2 3">UCD-MCMsp1aY</strain>
    </source>
</reference>
<accession>A0A6N8FDZ8</accession>
<proteinExistence type="predicted"/>
<dbReference type="Proteomes" id="UP000439994">
    <property type="component" value="Unassembled WGS sequence"/>
</dbReference>
<dbReference type="InterPro" id="IPR029063">
    <property type="entry name" value="SAM-dependent_MTases_sf"/>
</dbReference>
<dbReference type="InterPro" id="IPR013217">
    <property type="entry name" value="Methyltransf_12"/>
</dbReference>
<dbReference type="OrthoDB" id="9179784at2"/>
<sequence>MNIMEGINSYFRQLSSKDIEEKKHRGFVGGMWDEIGALQFEFLVNSGLKPKHKLLDIGCGCLRGGVKYIDYLDLQHYHGVDINESLIKAAYKEIEEYKLEEKQANLIVSDSFEFEKFGTQFDYMVSISLFTHLPLQNVVKCLIKARESLTETGTYYATYFESPFPAYLDDLEQKPGGKVTKYDRDPFHYSNQEIEYIAELAGLKVEIIGDWGHPRNQKMAAFRHKKTAKS</sequence>
<evidence type="ECO:0000259" key="1">
    <source>
        <dbReference type="Pfam" id="PF08242"/>
    </source>
</evidence>
<dbReference type="GO" id="GO:0008168">
    <property type="term" value="F:methyltransferase activity"/>
    <property type="evidence" value="ECO:0007669"/>
    <property type="project" value="UniProtKB-KW"/>
</dbReference>
<dbReference type="SUPFAM" id="SSF53335">
    <property type="entry name" value="S-adenosyl-L-methionine-dependent methyltransferases"/>
    <property type="match status" value="1"/>
</dbReference>
<dbReference type="Gene3D" id="3.40.50.150">
    <property type="entry name" value="Vaccinia Virus protein VP39"/>
    <property type="match status" value="1"/>
</dbReference>
<comment type="caution">
    <text evidence="2">The sequence shown here is derived from an EMBL/GenBank/DDBJ whole genome shotgun (WGS) entry which is preliminary data.</text>
</comment>
<dbReference type="GO" id="GO:0032259">
    <property type="term" value="P:methylation"/>
    <property type="evidence" value="ECO:0007669"/>
    <property type="project" value="UniProtKB-KW"/>
</dbReference>
<organism evidence="2 3">
    <name type="scientific">Psychrosphaera haliotis</name>
    <dbReference type="NCBI Taxonomy" id="555083"/>
    <lineage>
        <taxon>Bacteria</taxon>
        <taxon>Pseudomonadati</taxon>
        <taxon>Pseudomonadota</taxon>
        <taxon>Gammaproteobacteria</taxon>
        <taxon>Alteromonadales</taxon>
        <taxon>Pseudoalteromonadaceae</taxon>
        <taxon>Psychrosphaera</taxon>
    </lineage>
</organism>
<feature type="domain" description="Methyltransferase type 12" evidence="1">
    <location>
        <begin position="55"/>
        <end position="154"/>
    </location>
</feature>
<dbReference type="PANTHER" id="PTHR37886">
    <property type="entry name" value="S-ADENOSYL-L-METHIONINE-DEPENDENT METHYLTRANSFERASES SUPERFAMILY PROTEIN"/>
    <property type="match status" value="1"/>
</dbReference>
<dbReference type="EMBL" id="WOCD01000005">
    <property type="protein sequence ID" value="MUH73210.1"/>
    <property type="molecule type" value="Genomic_DNA"/>
</dbReference>
<dbReference type="AlphaFoldDB" id="A0A6N8FDZ8"/>
<protein>
    <submittedName>
        <fullName evidence="2">Methyltransferase domain-containing protein</fullName>
    </submittedName>
</protein>
<dbReference type="RefSeq" id="WP_155696410.1">
    <property type="nucleotide sequence ID" value="NZ_WOCD01000005.1"/>
</dbReference>
<keyword evidence="3" id="KW-1185">Reference proteome</keyword>
<keyword evidence="2" id="KW-0489">Methyltransferase</keyword>
<evidence type="ECO:0000313" key="2">
    <source>
        <dbReference type="EMBL" id="MUH73210.1"/>
    </source>
</evidence>
<keyword evidence="2" id="KW-0808">Transferase</keyword>
<dbReference type="CDD" id="cd02440">
    <property type="entry name" value="AdoMet_MTases"/>
    <property type="match status" value="1"/>
</dbReference>
<dbReference type="Pfam" id="PF08242">
    <property type="entry name" value="Methyltransf_12"/>
    <property type="match status" value="1"/>
</dbReference>